<feature type="chain" id="PRO_5015427804" evidence="4">
    <location>
        <begin position="27"/>
        <end position="188"/>
    </location>
</feature>
<sequence length="188" mass="20828">MLKVSMMIRLMLLIMMEGALMKAVMGEVYTVGDSNGWSTLVNSSYYTWTSGKKFRVGDTLLFHYRPTNHNVVQVNKENFKSCNITAPLKTYETGNDSFTIRGTGHYFFTCSFPGHCDAGQKIDIRVLKTYSQTTNPHTNVNSSTTPAAHVAPNTTARAPRSVATTTGSNCLLMIIVVVSIIWVAMWDA</sequence>
<keyword evidence="4" id="KW-0732">Signal</keyword>
<dbReference type="Pfam" id="PF02298">
    <property type="entry name" value="Cu_bind_like"/>
    <property type="match status" value="1"/>
</dbReference>
<dbReference type="Gene3D" id="2.60.40.420">
    <property type="entry name" value="Cupredoxins - blue copper proteins"/>
    <property type="match status" value="1"/>
</dbReference>
<dbReference type="PANTHER" id="PTHR33021:SF443">
    <property type="entry name" value="MAVICYANIN-LIKE"/>
    <property type="match status" value="1"/>
</dbReference>
<dbReference type="CDD" id="cd04216">
    <property type="entry name" value="Phytocyanin"/>
    <property type="match status" value="1"/>
</dbReference>
<evidence type="ECO:0000313" key="7">
    <source>
        <dbReference type="Proteomes" id="UP000245207"/>
    </source>
</evidence>
<name>A0A2U1LN47_ARTAN</name>
<keyword evidence="3" id="KW-0812">Transmembrane</keyword>
<dbReference type="Proteomes" id="UP000245207">
    <property type="component" value="Unassembled WGS sequence"/>
</dbReference>
<evidence type="ECO:0000259" key="5">
    <source>
        <dbReference type="PROSITE" id="PS51485"/>
    </source>
</evidence>
<accession>A0A2U1LN47</accession>
<dbReference type="AlphaFoldDB" id="A0A2U1LN47"/>
<feature type="signal peptide" evidence="4">
    <location>
        <begin position="1"/>
        <end position="26"/>
    </location>
</feature>
<evidence type="ECO:0000256" key="1">
    <source>
        <dbReference type="ARBA" id="ARBA00022723"/>
    </source>
</evidence>
<keyword evidence="7" id="KW-1185">Reference proteome</keyword>
<dbReference type="SUPFAM" id="SSF49503">
    <property type="entry name" value="Cupredoxins"/>
    <property type="match status" value="1"/>
</dbReference>
<protein>
    <submittedName>
        <fullName evidence="6">Cupredoxin, Blue (Type 1) copper protein, binding site</fullName>
    </submittedName>
</protein>
<evidence type="ECO:0000256" key="4">
    <source>
        <dbReference type="SAM" id="SignalP"/>
    </source>
</evidence>
<dbReference type="FunFam" id="2.60.40.420:FF:000003">
    <property type="entry name" value="Blue copper"/>
    <property type="match status" value="1"/>
</dbReference>
<feature type="domain" description="Phytocyanin" evidence="5">
    <location>
        <begin position="27"/>
        <end position="128"/>
    </location>
</feature>
<feature type="transmembrane region" description="Helical" evidence="3">
    <location>
        <begin position="166"/>
        <end position="186"/>
    </location>
</feature>
<dbReference type="STRING" id="35608.A0A2U1LN47"/>
<proteinExistence type="predicted"/>
<dbReference type="InterPro" id="IPR008972">
    <property type="entry name" value="Cupredoxin"/>
</dbReference>
<keyword evidence="3" id="KW-0472">Membrane</keyword>
<dbReference type="GO" id="GO:0009055">
    <property type="term" value="F:electron transfer activity"/>
    <property type="evidence" value="ECO:0007669"/>
    <property type="project" value="InterPro"/>
</dbReference>
<evidence type="ECO:0000256" key="3">
    <source>
        <dbReference type="SAM" id="Phobius"/>
    </source>
</evidence>
<dbReference type="InterPro" id="IPR039391">
    <property type="entry name" value="Phytocyanin-like"/>
</dbReference>
<dbReference type="GO" id="GO:0046872">
    <property type="term" value="F:metal ion binding"/>
    <property type="evidence" value="ECO:0007669"/>
    <property type="project" value="UniProtKB-KW"/>
</dbReference>
<evidence type="ECO:0000256" key="2">
    <source>
        <dbReference type="ARBA" id="ARBA00023180"/>
    </source>
</evidence>
<dbReference type="PANTHER" id="PTHR33021">
    <property type="entry name" value="BLUE COPPER PROTEIN"/>
    <property type="match status" value="1"/>
</dbReference>
<keyword evidence="1" id="KW-0479">Metal-binding</keyword>
<dbReference type="InterPro" id="IPR003245">
    <property type="entry name" value="Phytocyanin_dom"/>
</dbReference>
<keyword evidence="3" id="KW-1133">Transmembrane helix</keyword>
<gene>
    <name evidence="6" type="ORF">CTI12_AA472950</name>
</gene>
<evidence type="ECO:0000313" key="6">
    <source>
        <dbReference type="EMBL" id="PWA50413.1"/>
    </source>
</evidence>
<organism evidence="6 7">
    <name type="scientific">Artemisia annua</name>
    <name type="common">Sweet wormwood</name>
    <dbReference type="NCBI Taxonomy" id="35608"/>
    <lineage>
        <taxon>Eukaryota</taxon>
        <taxon>Viridiplantae</taxon>
        <taxon>Streptophyta</taxon>
        <taxon>Embryophyta</taxon>
        <taxon>Tracheophyta</taxon>
        <taxon>Spermatophyta</taxon>
        <taxon>Magnoliopsida</taxon>
        <taxon>eudicotyledons</taxon>
        <taxon>Gunneridae</taxon>
        <taxon>Pentapetalae</taxon>
        <taxon>asterids</taxon>
        <taxon>campanulids</taxon>
        <taxon>Asterales</taxon>
        <taxon>Asteraceae</taxon>
        <taxon>Asteroideae</taxon>
        <taxon>Anthemideae</taxon>
        <taxon>Artemisiinae</taxon>
        <taxon>Artemisia</taxon>
    </lineage>
</organism>
<dbReference type="PROSITE" id="PS51485">
    <property type="entry name" value="PHYTOCYANIN"/>
    <property type="match status" value="1"/>
</dbReference>
<comment type="caution">
    <text evidence="6">The sequence shown here is derived from an EMBL/GenBank/DDBJ whole genome shotgun (WGS) entry which is preliminary data.</text>
</comment>
<dbReference type="EMBL" id="PKPP01008545">
    <property type="protein sequence ID" value="PWA50413.1"/>
    <property type="molecule type" value="Genomic_DNA"/>
</dbReference>
<dbReference type="OrthoDB" id="2011645at2759"/>
<reference evidence="6 7" key="1">
    <citation type="journal article" date="2018" name="Mol. Plant">
        <title>The genome of Artemisia annua provides insight into the evolution of Asteraceae family and artemisinin biosynthesis.</title>
        <authorList>
            <person name="Shen Q."/>
            <person name="Zhang L."/>
            <person name="Liao Z."/>
            <person name="Wang S."/>
            <person name="Yan T."/>
            <person name="Shi P."/>
            <person name="Liu M."/>
            <person name="Fu X."/>
            <person name="Pan Q."/>
            <person name="Wang Y."/>
            <person name="Lv Z."/>
            <person name="Lu X."/>
            <person name="Zhang F."/>
            <person name="Jiang W."/>
            <person name="Ma Y."/>
            <person name="Chen M."/>
            <person name="Hao X."/>
            <person name="Li L."/>
            <person name="Tang Y."/>
            <person name="Lv G."/>
            <person name="Zhou Y."/>
            <person name="Sun X."/>
            <person name="Brodelius P.E."/>
            <person name="Rose J.K.C."/>
            <person name="Tang K."/>
        </authorList>
    </citation>
    <scope>NUCLEOTIDE SEQUENCE [LARGE SCALE GENOMIC DNA]</scope>
    <source>
        <strain evidence="7">cv. Huhao1</strain>
        <tissue evidence="6">Leaf</tissue>
    </source>
</reference>
<dbReference type="GO" id="GO:0005886">
    <property type="term" value="C:plasma membrane"/>
    <property type="evidence" value="ECO:0007669"/>
    <property type="project" value="TreeGrafter"/>
</dbReference>
<keyword evidence="2" id="KW-0325">Glycoprotein</keyword>